<dbReference type="Proteomes" id="UP001293593">
    <property type="component" value="Unassembled WGS sequence"/>
</dbReference>
<dbReference type="AlphaFoldDB" id="A0AAE1IW14"/>
<gene>
    <name evidence="5" type="ORF">QN277_004926</name>
</gene>
<comment type="caution">
    <text evidence="5">The sequence shown here is derived from an EMBL/GenBank/DDBJ whole genome shotgun (WGS) entry which is preliminary data.</text>
</comment>
<accession>A0AAE1IW14</accession>
<keyword evidence="3" id="KW-0862">Zinc</keyword>
<dbReference type="InterPro" id="IPR013083">
    <property type="entry name" value="Znf_RING/FYVE/PHD"/>
</dbReference>
<dbReference type="FunFam" id="3.30.40.10:FF:000239">
    <property type="entry name" value="probable BOI-related E3 ubiquitin-protein ligase 2"/>
    <property type="match status" value="1"/>
</dbReference>
<evidence type="ECO:0000256" key="3">
    <source>
        <dbReference type="ARBA" id="ARBA00022833"/>
    </source>
</evidence>
<evidence type="ECO:0000313" key="5">
    <source>
        <dbReference type="EMBL" id="KAK4258483.1"/>
    </source>
</evidence>
<evidence type="ECO:0000256" key="4">
    <source>
        <dbReference type="SAM" id="Coils"/>
    </source>
</evidence>
<name>A0AAE1IW14_9FABA</name>
<dbReference type="Pfam" id="PF13920">
    <property type="entry name" value="zf-C3HC4_3"/>
    <property type="match status" value="1"/>
</dbReference>
<keyword evidence="2" id="KW-0863">Zinc-finger</keyword>
<dbReference type="Gene3D" id="3.30.40.10">
    <property type="entry name" value="Zinc/RING finger domain, C3HC4 (zinc finger)"/>
    <property type="match status" value="1"/>
</dbReference>
<keyword evidence="6" id="KW-1185">Reference proteome</keyword>
<evidence type="ECO:0008006" key="7">
    <source>
        <dbReference type="Google" id="ProtNLM"/>
    </source>
</evidence>
<protein>
    <recommendedName>
        <fullName evidence="7">BOI-related E3 ubiquitin-protein ligase 3</fullName>
    </recommendedName>
</protein>
<dbReference type="PANTHER" id="PTHR42647:SF6">
    <property type="entry name" value="RING-TYPE DOMAIN-CONTAINING PROTEIN"/>
    <property type="match status" value="1"/>
</dbReference>
<sequence>MAIQVGFPQISQDLIALNACDVPDFPHPSFYHLQIQPQHYFSVTQTHPNMLHTNFPVSASKLNIPSLVPNFEKHDHEIDHYIKLQCEKLSMKLQEQRKQQMATVLNAVKFNMLNLMSQKDEDIAHAAKKRMELENLLNRVEAENQAWRRAASEGEAMILSLNNSLEEMKDKAECGFNNVWADEAESCWDESEEDYRQMDDDEQRKREMASCACRSCKYGRSCVLFLPCRHLCVCKACEPFLQACPVCKMPKKATIEALIF</sequence>
<proteinExistence type="predicted"/>
<evidence type="ECO:0000256" key="2">
    <source>
        <dbReference type="ARBA" id="ARBA00022771"/>
    </source>
</evidence>
<evidence type="ECO:0000256" key="1">
    <source>
        <dbReference type="ARBA" id="ARBA00022723"/>
    </source>
</evidence>
<dbReference type="GO" id="GO:0008270">
    <property type="term" value="F:zinc ion binding"/>
    <property type="evidence" value="ECO:0007669"/>
    <property type="project" value="UniProtKB-KW"/>
</dbReference>
<evidence type="ECO:0000313" key="6">
    <source>
        <dbReference type="Proteomes" id="UP001293593"/>
    </source>
</evidence>
<dbReference type="GO" id="GO:0004842">
    <property type="term" value="F:ubiquitin-protein transferase activity"/>
    <property type="evidence" value="ECO:0007669"/>
    <property type="project" value="TreeGrafter"/>
</dbReference>
<reference evidence="5" key="1">
    <citation type="submission" date="2023-10" db="EMBL/GenBank/DDBJ databases">
        <title>Chromosome-level genome of the transformable northern wattle, Acacia crassicarpa.</title>
        <authorList>
            <person name="Massaro I."/>
            <person name="Sinha N.R."/>
            <person name="Poethig S."/>
            <person name="Leichty A.R."/>
        </authorList>
    </citation>
    <scope>NUCLEOTIDE SEQUENCE</scope>
    <source>
        <strain evidence="5">Acra3RX</strain>
        <tissue evidence="5">Leaf</tissue>
    </source>
</reference>
<feature type="coiled-coil region" evidence="4">
    <location>
        <begin position="123"/>
        <end position="150"/>
    </location>
</feature>
<keyword evidence="1" id="KW-0479">Metal-binding</keyword>
<keyword evidence="4" id="KW-0175">Coiled coil</keyword>
<dbReference type="PANTHER" id="PTHR42647">
    <property type="entry name" value="SBP (S-RIBONUCLEASE BINDING PROTEIN) FAMILY PROTEIN"/>
    <property type="match status" value="1"/>
</dbReference>
<dbReference type="EMBL" id="JAWXYG010000011">
    <property type="protein sequence ID" value="KAK4258483.1"/>
    <property type="molecule type" value="Genomic_DNA"/>
</dbReference>
<organism evidence="5 6">
    <name type="scientific">Acacia crassicarpa</name>
    <name type="common">northern wattle</name>
    <dbReference type="NCBI Taxonomy" id="499986"/>
    <lineage>
        <taxon>Eukaryota</taxon>
        <taxon>Viridiplantae</taxon>
        <taxon>Streptophyta</taxon>
        <taxon>Embryophyta</taxon>
        <taxon>Tracheophyta</taxon>
        <taxon>Spermatophyta</taxon>
        <taxon>Magnoliopsida</taxon>
        <taxon>eudicotyledons</taxon>
        <taxon>Gunneridae</taxon>
        <taxon>Pentapetalae</taxon>
        <taxon>rosids</taxon>
        <taxon>fabids</taxon>
        <taxon>Fabales</taxon>
        <taxon>Fabaceae</taxon>
        <taxon>Caesalpinioideae</taxon>
        <taxon>mimosoid clade</taxon>
        <taxon>Acacieae</taxon>
        <taxon>Acacia</taxon>
    </lineage>
</organism>